<dbReference type="EMBL" id="UOFB01000356">
    <property type="protein sequence ID" value="VAW49524.1"/>
    <property type="molecule type" value="Genomic_DNA"/>
</dbReference>
<feature type="transmembrane region" description="Helical" evidence="9">
    <location>
        <begin position="194"/>
        <end position="219"/>
    </location>
</feature>
<feature type="domain" description="Potassium channel" evidence="10">
    <location>
        <begin position="148"/>
        <end position="218"/>
    </location>
</feature>
<dbReference type="Gene3D" id="1.10.287.70">
    <property type="match status" value="1"/>
</dbReference>
<evidence type="ECO:0000256" key="9">
    <source>
        <dbReference type="SAM" id="Phobius"/>
    </source>
</evidence>
<dbReference type="AlphaFoldDB" id="A0A3B0X113"/>
<feature type="transmembrane region" description="Helical" evidence="9">
    <location>
        <begin position="29"/>
        <end position="50"/>
    </location>
</feature>
<dbReference type="InterPro" id="IPR013099">
    <property type="entry name" value="K_chnl_dom"/>
</dbReference>
<sequence length="282" mass="32145">MKRLKIKAFLGVAGVNSLESDRALKVGKWLEILVLFALLGVFVQVLIYYSEAQIELKWFSDLIWGVFVLELVVNLTLVRNKVRYLRENWLSVAIVFLAFPWIEWGSDWAVIIRSLRLLLFLRFFTAFFKAVSAVLNRNRFGQILLTFAFLIVGAGAVFSYIEERPFIDGIWYAIVTVTTVGYGDVVPHTEHGRVFGAILILFGVLFFSLVSANIAAFLIGSDQQELEKDLLQSMQDLEASLTCQTQKNEQHTERLIAHMSKEIALLSEELRSLKKDKNHSSH</sequence>
<evidence type="ECO:0000256" key="6">
    <source>
        <dbReference type="ARBA" id="ARBA00023136"/>
    </source>
</evidence>
<evidence type="ECO:0000256" key="4">
    <source>
        <dbReference type="ARBA" id="ARBA00022989"/>
    </source>
</evidence>
<organism evidence="11">
    <name type="scientific">hydrothermal vent metagenome</name>
    <dbReference type="NCBI Taxonomy" id="652676"/>
    <lineage>
        <taxon>unclassified sequences</taxon>
        <taxon>metagenomes</taxon>
        <taxon>ecological metagenomes</taxon>
    </lineage>
</organism>
<keyword evidence="3 9" id="KW-0812">Transmembrane</keyword>
<keyword evidence="4 9" id="KW-1133">Transmembrane helix</keyword>
<keyword evidence="7 11" id="KW-0407">Ion channel</keyword>
<feature type="transmembrane region" description="Helical" evidence="9">
    <location>
        <begin position="62"/>
        <end position="78"/>
    </location>
</feature>
<dbReference type="PANTHER" id="PTHR11537">
    <property type="entry name" value="VOLTAGE-GATED POTASSIUM CHANNEL"/>
    <property type="match status" value="1"/>
</dbReference>
<gene>
    <name evidence="11" type="ORF">MNBD_GAMMA04-110</name>
</gene>
<dbReference type="Pfam" id="PF07885">
    <property type="entry name" value="Ion_trans_2"/>
    <property type="match status" value="1"/>
</dbReference>
<evidence type="ECO:0000313" key="11">
    <source>
        <dbReference type="EMBL" id="VAW49524.1"/>
    </source>
</evidence>
<name>A0A3B0X113_9ZZZZ</name>
<keyword evidence="6 9" id="KW-0472">Membrane</keyword>
<dbReference type="GO" id="GO:0008076">
    <property type="term" value="C:voltage-gated potassium channel complex"/>
    <property type="evidence" value="ECO:0007669"/>
    <property type="project" value="InterPro"/>
</dbReference>
<comment type="subcellular location">
    <subcellularLocation>
        <location evidence="1">Membrane</location>
        <topology evidence="1">Multi-pass membrane protein</topology>
    </subcellularLocation>
</comment>
<evidence type="ECO:0000256" key="3">
    <source>
        <dbReference type="ARBA" id="ARBA00022692"/>
    </source>
</evidence>
<feature type="transmembrane region" description="Helical" evidence="9">
    <location>
        <begin position="85"/>
        <end position="102"/>
    </location>
</feature>
<evidence type="ECO:0000256" key="1">
    <source>
        <dbReference type="ARBA" id="ARBA00004141"/>
    </source>
</evidence>
<evidence type="ECO:0000256" key="8">
    <source>
        <dbReference type="SAM" id="Coils"/>
    </source>
</evidence>
<dbReference type="InterPro" id="IPR027359">
    <property type="entry name" value="Volt_channel_dom_sf"/>
</dbReference>
<keyword evidence="2" id="KW-0813">Transport</keyword>
<dbReference type="SUPFAM" id="SSF81324">
    <property type="entry name" value="Voltage-gated potassium channels"/>
    <property type="match status" value="1"/>
</dbReference>
<dbReference type="GO" id="GO:0001508">
    <property type="term" value="P:action potential"/>
    <property type="evidence" value="ECO:0007669"/>
    <property type="project" value="TreeGrafter"/>
</dbReference>
<accession>A0A3B0X113</accession>
<dbReference type="GO" id="GO:0005249">
    <property type="term" value="F:voltage-gated potassium channel activity"/>
    <property type="evidence" value="ECO:0007669"/>
    <property type="project" value="InterPro"/>
</dbReference>
<dbReference type="Gene3D" id="1.20.120.350">
    <property type="entry name" value="Voltage-gated potassium channels. Chain C"/>
    <property type="match status" value="1"/>
</dbReference>
<feature type="transmembrane region" description="Helical" evidence="9">
    <location>
        <begin position="140"/>
        <end position="161"/>
    </location>
</feature>
<feature type="coiled-coil region" evidence="8">
    <location>
        <begin position="234"/>
        <end position="276"/>
    </location>
</feature>
<protein>
    <submittedName>
        <fullName evidence="11">Potassium voltage-gated channel subfamily KQT possible potassium channel, VIC family</fullName>
    </submittedName>
</protein>
<evidence type="ECO:0000259" key="10">
    <source>
        <dbReference type="Pfam" id="PF07885"/>
    </source>
</evidence>
<evidence type="ECO:0000256" key="5">
    <source>
        <dbReference type="ARBA" id="ARBA00023065"/>
    </source>
</evidence>
<keyword evidence="8" id="KW-0175">Coiled coil</keyword>
<dbReference type="PANTHER" id="PTHR11537:SF254">
    <property type="entry name" value="POTASSIUM VOLTAGE-GATED CHANNEL PROTEIN SHAB"/>
    <property type="match status" value="1"/>
</dbReference>
<keyword evidence="5" id="KW-0406">Ion transport</keyword>
<evidence type="ECO:0000256" key="2">
    <source>
        <dbReference type="ARBA" id="ARBA00022448"/>
    </source>
</evidence>
<dbReference type="InterPro" id="IPR028325">
    <property type="entry name" value="VG_K_chnl"/>
</dbReference>
<proteinExistence type="predicted"/>
<evidence type="ECO:0000256" key="7">
    <source>
        <dbReference type="ARBA" id="ARBA00023303"/>
    </source>
</evidence>
<reference evidence="11" key="1">
    <citation type="submission" date="2018-06" db="EMBL/GenBank/DDBJ databases">
        <authorList>
            <person name="Zhirakovskaya E."/>
        </authorList>
    </citation>
    <scope>NUCLEOTIDE SEQUENCE</scope>
</reference>